<gene>
    <name evidence="4" type="ORF">ACFOZ4_16420</name>
</gene>
<evidence type="ECO:0000313" key="5">
    <source>
        <dbReference type="Proteomes" id="UP001595816"/>
    </source>
</evidence>
<evidence type="ECO:0000313" key="4">
    <source>
        <dbReference type="EMBL" id="MFC4132196.1"/>
    </source>
</evidence>
<comment type="similarity">
    <text evidence="3">Belongs to the gas vesicle GvpF/GvpL family.</text>
</comment>
<dbReference type="Pfam" id="PF06386">
    <property type="entry name" value="GvpL_GvpF"/>
    <property type="match status" value="1"/>
</dbReference>
<reference evidence="5" key="1">
    <citation type="journal article" date="2019" name="Int. J. Syst. Evol. Microbiol.">
        <title>The Global Catalogue of Microorganisms (GCM) 10K type strain sequencing project: providing services to taxonomists for standard genome sequencing and annotation.</title>
        <authorList>
            <consortium name="The Broad Institute Genomics Platform"/>
            <consortium name="The Broad Institute Genome Sequencing Center for Infectious Disease"/>
            <person name="Wu L."/>
            <person name="Ma J."/>
        </authorList>
    </citation>
    <scope>NUCLEOTIDE SEQUENCE [LARGE SCALE GENOMIC DNA]</scope>
    <source>
        <strain evidence="5">CGMCC 4.7289</strain>
    </source>
</reference>
<evidence type="ECO:0000256" key="1">
    <source>
        <dbReference type="ARBA" id="ARBA00022987"/>
    </source>
</evidence>
<evidence type="ECO:0000256" key="3">
    <source>
        <dbReference type="ARBA" id="ARBA00035643"/>
    </source>
</evidence>
<dbReference type="RefSeq" id="WP_253753698.1">
    <property type="nucleotide sequence ID" value="NZ_JAMZDZ010000001.1"/>
</dbReference>
<dbReference type="PANTHER" id="PTHR36852:SF1">
    <property type="entry name" value="PROTEIN GVPL 2"/>
    <property type="match status" value="1"/>
</dbReference>
<sequence>MPSSSGLWLYAVTRRSEELSGLLMPSGIRGLPVTLRDAGDLVAVTTMLDLDESPTADLETALNDLPTLEPIARAHHAVIATVAWTGATLPARLATIISDDESLDRLLADRRPRLHAALDQVAGRTELGVKIFPGATPTDVTDPAGDDSATGAGARYLQRRRAELDAGRRAAARTAATAQTIYRVLARHSQRAQQNPVGRVPRAEVPLLNGAFLVYDRDIGVFLGTVDGLRAANPEVRVDITGPWPAYSFAEMSLDEAQVRGEADRAAL</sequence>
<proteinExistence type="inferred from homology"/>
<evidence type="ECO:0000256" key="2">
    <source>
        <dbReference type="ARBA" id="ARBA00035108"/>
    </source>
</evidence>
<protein>
    <submittedName>
        <fullName evidence="4">GvpL/GvpF family gas vesicle protein</fullName>
    </submittedName>
</protein>
<keyword evidence="5" id="KW-1185">Reference proteome</keyword>
<organism evidence="4 5">
    <name type="scientific">Hamadaea flava</name>
    <dbReference type="NCBI Taxonomy" id="1742688"/>
    <lineage>
        <taxon>Bacteria</taxon>
        <taxon>Bacillati</taxon>
        <taxon>Actinomycetota</taxon>
        <taxon>Actinomycetes</taxon>
        <taxon>Micromonosporales</taxon>
        <taxon>Micromonosporaceae</taxon>
        <taxon>Hamadaea</taxon>
    </lineage>
</organism>
<accession>A0ABV8LME3</accession>
<name>A0ABV8LME3_9ACTN</name>
<dbReference type="Proteomes" id="UP001595816">
    <property type="component" value="Unassembled WGS sequence"/>
</dbReference>
<dbReference type="InterPro" id="IPR009430">
    <property type="entry name" value="GvpL/GvpF"/>
</dbReference>
<comment type="caution">
    <text evidence="4">The sequence shown here is derived from an EMBL/GenBank/DDBJ whole genome shotgun (WGS) entry which is preliminary data.</text>
</comment>
<dbReference type="PANTHER" id="PTHR36852">
    <property type="entry name" value="PROTEIN GVPL 2"/>
    <property type="match status" value="1"/>
</dbReference>
<dbReference type="EMBL" id="JBHSAY010000009">
    <property type="protein sequence ID" value="MFC4132196.1"/>
    <property type="molecule type" value="Genomic_DNA"/>
</dbReference>
<keyword evidence="1" id="KW-0304">Gas vesicle</keyword>
<comment type="subcellular location">
    <subcellularLocation>
        <location evidence="2">Gas vesicle</location>
    </subcellularLocation>
</comment>